<keyword evidence="10" id="KW-1185">Reference proteome</keyword>
<organism evidence="9 10">
    <name type="scientific">Populus tomentosa</name>
    <name type="common">Chinese white poplar</name>
    <dbReference type="NCBI Taxonomy" id="118781"/>
    <lineage>
        <taxon>Eukaryota</taxon>
        <taxon>Viridiplantae</taxon>
        <taxon>Streptophyta</taxon>
        <taxon>Embryophyta</taxon>
        <taxon>Tracheophyta</taxon>
        <taxon>Spermatophyta</taxon>
        <taxon>Magnoliopsida</taxon>
        <taxon>eudicotyledons</taxon>
        <taxon>Gunneridae</taxon>
        <taxon>Pentapetalae</taxon>
        <taxon>rosids</taxon>
        <taxon>fabids</taxon>
        <taxon>Malpighiales</taxon>
        <taxon>Salicaceae</taxon>
        <taxon>Saliceae</taxon>
        <taxon>Populus</taxon>
    </lineage>
</organism>
<sequence length="454" mass="52297">MHRWEKTMEERYNKHYIKNPSFSSSLLDEIYRSIDDGEPKHEELKFYRETMPRKQNKGTSAIKIEREEGISAHQRACLIEKWMEQKVSQKLITQQRRQNLVEFERKSQLDHDLDQDVLFFSSTSTSSDSSFGGFSSSDTESMYGGFSRASSFNPPRPKPVRTSASARSGKTEKTLFYEQREVHMFDDYHYNSASEQTPRFEESLIKPESRVLKTYRNLKKVKQPISPGSKLANFLNSLFTTGNTKKSKNSPTNGNFDEERKLKSGQASTCSSTSSFSRSCLSKHSPSTREKLRNGVKRSVRFYPVSVIVDEDCKPVGHKSLYDVEESSLKSVSLSTAWKIGKSPSRKIDDELKYQVVEKSRRIEEVAREFLKDYHQNKKKNDVIKIDVGGKYNDRFEDEDEDEDDDAASYSSSDLFELDHLAVIGKDRRYSEELPVYETTHLDTNRAIANGLMV</sequence>
<evidence type="ECO:0000313" key="9">
    <source>
        <dbReference type="EMBL" id="KAG6740483.1"/>
    </source>
</evidence>
<evidence type="ECO:0000256" key="2">
    <source>
        <dbReference type="ARBA" id="ARBA00004236"/>
    </source>
</evidence>
<accession>A0A8X7XTU7</accession>
<keyword evidence="4" id="KW-0813">Transport</keyword>
<evidence type="ECO:0000313" key="10">
    <source>
        <dbReference type="Proteomes" id="UP000886885"/>
    </source>
</evidence>
<evidence type="ECO:0000256" key="1">
    <source>
        <dbReference type="ARBA" id="ARBA00002281"/>
    </source>
</evidence>
<dbReference type="Proteomes" id="UP000886885">
    <property type="component" value="Chromosome 18A"/>
</dbReference>
<keyword evidence="6" id="KW-0472">Membrane</keyword>
<comment type="function">
    <text evidence="1">Involved in auxin transport. Regulator of the auxin signaling pathway.</text>
</comment>
<evidence type="ECO:0000256" key="7">
    <source>
        <dbReference type="ARBA" id="ARBA00023294"/>
    </source>
</evidence>
<dbReference type="PANTHER" id="PTHR33541">
    <property type="entry name" value="PROTEIN BIG GRAIN 1-LIKE A-RELATED"/>
    <property type="match status" value="1"/>
</dbReference>
<dbReference type="GO" id="GO:0009734">
    <property type="term" value="P:auxin-activated signaling pathway"/>
    <property type="evidence" value="ECO:0007669"/>
    <property type="project" value="UniProtKB-KW"/>
</dbReference>
<comment type="caution">
    <text evidence="9">The sequence shown here is derived from an EMBL/GenBank/DDBJ whole genome shotgun (WGS) entry which is preliminary data.</text>
</comment>
<proteinExistence type="inferred from homology"/>
<feature type="region of interest" description="Disordered" evidence="8">
    <location>
        <begin position="147"/>
        <end position="170"/>
    </location>
</feature>
<protein>
    <submittedName>
        <fullName evidence="9">Uncharacterized protein</fullName>
    </submittedName>
</protein>
<feature type="compositionally biased region" description="Low complexity" evidence="8">
    <location>
        <begin position="268"/>
        <end position="282"/>
    </location>
</feature>
<reference evidence="9" key="1">
    <citation type="journal article" date="2020" name="bioRxiv">
        <title>Hybrid origin of Populus tomentosa Carr. identified through genome sequencing and phylogenomic analysis.</title>
        <authorList>
            <person name="An X."/>
            <person name="Gao K."/>
            <person name="Chen Z."/>
            <person name="Li J."/>
            <person name="Yang X."/>
            <person name="Yang X."/>
            <person name="Zhou J."/>
            <person name="Guo T."/>
            <person name="Zhao T."/>
            <person name="Huang S."/>
            <person name="Miao D."/>
            <person name="Khan W.U."/>
            <person name="Rao P."/>
            <person name="Ye M."/>
            <person name="Lei B."/>
            <person name="Liao W."/>
            <person name="Wang J."/>
            <person name="Ji L."/>
            <person name="Li Y."/>
            <person name="Guo B."/>
            <person name="Mustafa N.S."/>
            <person name="Li S."/>
            <person name="Yun Q."/>
            <person name="Keller S.R."/>
            <person name="Mao J."/>
            <person name="Zhang R."/>
            <person name="Strauss S.H."/>
        </authorList>
    </citation>
    <scope>NUCLEOTIDE SEQUENCE</scope>
    <source>
        <strain evidence="9">GM15</strain>
        <tissue evidence="9">Leaf</tissue>
    </source>
</reference>
<comment type="subcellular location">
    <subcellularLocation>
        <location evidence="2">Cell membrane</location>
    </subcellularLocation>
</comment>
<keyword evidence="5" id="KW-1003">Cell membrane</keyword>
<evidence type="ECO:0000256" key="8">
    <source>
        <dbReference type="SAM" id="MobiDB-lite"/>
    </source>
</evidence>
<dbReference type="EMBL" id="JAAWWB010000035">
    <property type="protein sequence ID" value="KAG6740483.1"/>
    <property type="molecule type" value="Genomic_DNA"/>
</dbReference>
<dbReference type="OrthoDB" id="680041at2759"/>
<feature type="region of interest" description="Disordered" evidence="8">
    <location>
        <begin position="242"/>
        <end position="292"/>
    </location>
</feature>
<evidence type="ECO:0000256" key="6">
    <source>
        <dbReference type="ARBA" id="ARBA00023136"/>
    </source>
</evidence>
<evidence type="ECO:0000256" key="3">
    <source>
        <dbReference type="ARBA" id="ARBA00010067"/>
    </source>
</evidence>
<gene>
    <name evidence="9" type="ORF">POTOM_055934</name>
</gene>
<name>A0A8X7XTU7_POPTO</name>
<evidence type="ECO:0000256" key="4">
    <source>
        <dbReference type="ARBA" id="ARBA00022448"/>
    </source>
</evidence>
<dbReference type="GO" id="GO:0005886">
    <property type="term" value="C:plasma membrane"/>
    <property type="evidence" value="ECO:0007669"/>
    <property type="project" value="UniProtKB-SubCell"/>
</dbReference>
<dbReference type="AlphaFoldDB" id="A0A8X7XTU7"/>
<comment type="similarity">
    <text evidence="3">Belongs to the BIG GRAIN 1 (BG1) plant protein family.</text>
</comment>
<dbReference type="InterPro" id="IPR039621">
    <property type="entry name" value="BG1-like"/>
</dbReference>
<feature type="compositionally biased region" description="Polar residues" evidence="8">
    <location>
        <begin position="242"/>
        <end position="255"/>
    </location>
</feature>
<evidence type="ECO:0000256" key="5">
    <source>
        <dbReference type="ARBA" id="ARBA00022475"/>
    </source>
</evidence>
<dbReference type="PANTHER" id="PTHR33541:SF12">
    <property type="entry name" value="PROTEIN BIG GRAIN 1-LIKE A"/>
    <property type="match status" value="1"/>
</dbReference>
<keyword evidence="7" id="KW-0927">Auxin signaling pathway</keyword>